<evidence type="ECO:0000256" key="3">
    <source>
        <dbReference type="ARBA" id="ARBA00038054"/>
    </source>
</evidence>
<feature type="domain" description="Flavin reductase like" evidence="4">
    <location>
        <begin position="24"/>
        <end position="198"/>
    </location>
</feature>
<evidence type="ECO:0000313" key="5">
    <source>
        <dbReference type="EMBL" id="MCY9521946.1"/>
    </source>
</evidence>
<comment type="caution">
    <text evidence="5">The sequence shown here is derived from an EMBL/GenBank/DDBJ whole genome shotgun (WGS) entry which is preliminary data.</text>
</comment>
<evidence type="ECO:0000259" key="4">
    <source>
        <dbReference type="Pfam" id="PF01613"/>
    </source>
</evidence>
<dbReference type="Gene3D" id="2.30.110.10">
    <property type="entry name" value="Electron Transport, Fmn-binding Protein, Chain A"/>
    <property type="match status" value="1"/>
</dbReference>
<dbReference type="InterPro" id="IPR012349">
    <property type="entry name" value="Split_barrel_FMN-bd"/>
</dbReference>
<gene>
    <name evidence="5" type="ORF">M5X09_20125</name>
</gene>
<keyword evidence="6" id="KW-1185">Reference proteome</keyword>
<dbReference type="PANTHER" id="PTHR43567:SF1">
    <property type="entry name" value="FLAVOREDOXIN"/>
    <property type="match status" value="1"/>
</dbReference>
<dbReference type="Proteomes" id="UP001207626">
    <property type="component" value="Unassembled WGS sequence"/>
</dbReference>
<dbReference type="SUPFAM" id="SSF50475">
    <property type="entry name" value="FMN-binding split barrel"/>
    <property type="match status" value="1"/>
</dbReference>
<dbReference type="EMBL" id="JAMDLW010000029">
    <property type="protein sequence ID" value="MCY9521946.1"/>
    <property type="molecule type" value="Genomic_DNA"/>
</dbReference>
<protein>
    <submittedName>
        <fullName evidence="5">Flavin reductase family protein</fullName>
    </submittedName>
</protein>
<proteinExistence type="inferred from homology"/>
<dbReference type="RefSeq" id="WP_087431662.1">
    <property type="nucleotide sequence ID" value="NZ_JAMDLV010000034.1"/>
</dbReference>
<organism evidence="5 6">
    <name type="scientific">Paenibacillus apiarius</name>
    <dbReference type="NCBI Taxonomy" id="46240"/>
    <lineage>
        <taxon>Bacteria</taxon>
        <taxon>Bacillati</taxon>
        <taxon>Bacillota</taxon>
        <taxon>Bacilli</taxon>
        <taxon>Bacillales</taxon>
        <taxon>Paenibacillaceae</taxon>
        <taxon>Paenibacillus</taxon>
    </lineage>
</organism>
<dbReference type="InterPro" id="IPR052174">
    <property type="entry name" value="Flavoredoxin"/>
</dbReference>
<dbReference type="InterPro" id="IPR002563">
    <property type="entry name" value="Flavin_Rdtase-like_dom"/>
</dbReference>
<comment type="similarity">
    <text evidence="3">Belongs to the flavoredoxin family.</text>
</comment>
<dbReference type="PANTHER" id="PTHR43567">
    <property type="entry name" value="FLAVOREDOXIN-RELATED-RELATED"/>
    <property type="match status" value="1"/>
</dbReference>
<reference evidence="5 6" key="1">
    <citation type="submission" date="2022-05" db="EMBL/GenBank/DDBJ databases">
        <title>Genome Sequencing of Bee-Associated Microbes.</title>
        <authorList>
            <person name="Dunlap C."/>
        </authorList>
    </citation>
    <scope>NUCLEOTIDE SEQUENCE [LARGE SCALE GENOMIC DNA]</scope>
    <source>
        <strain evidence="5 6">NRRL NRS-1438</strain>
    </source>
</reference>
<sequence length="210" mass="22876">MNCTAPENNRVSPSIPIDPKILYYGMPVILVTTLNQDGTSNISPLSSSWALGHNLVLGMGFGGKCIENVQRTPQLVINVPDASLWRQVEKLAPLTGKHPVPDYKAQAGFQYEPDKFNAAGLTPVPSIAVAPARIAECPIQIECEVRNVTIPEYASFFAIVETQAQSIHAHPGIMAGGSHVDPSKWNPLIYNFRHYFGLSPALGHTYRAET</sequence>
<keyword evidence="2" id="KW-0285">Flavoprotein</keyword>
<evidence type="ECO:0000256" key="1">
    <source>
        <dbReference type="ARBA" id="ARBA00001917"/>
    </source>
</evidence>
<evidence type="ECO:0000256" key="2">
    <source>
        <dbReference type="ARBA" id="ARBA00022630"/>
    </source>
</evidence>
<comment type="cofactor">
    <cofactor evidence="1">
        <name>FMN</name>
        <dbReference type="ChEBI" id="CHEBI:58210"/>
    </cofactor>
</comment>
<evidence type="ECO:0000313" key="6">
    <source>
        <dbReference type="Proteomes" id="UP001207626"/>
    </source>
</evidence>
<accession>A0ABT4DX59</accession>
<name>A0ABT4DX59_9BACL</name>
<dbReference type="Pfam" id="PF01613">
    <property type="entry name" value="Flavin_Reduct"/>
    <property type="match status" value="1"/>
</dbReference>